<sequence length="218" mass="25060">MSFEVRLRWIVFWVPALASCSIYRLRAYCAAGDGDWHKQVIWVGKWDDEIEDRKVEYIVGLIVGGHNFKKSKWGWGDAKEVLYNHQERKAEKKRKKQGAASTTNAGEGHVLKQRRVSTYFRMPILVDDNRYDQLAARKVSSFELDDSLVHCVLPIFEVEDGAVQREEVRRECGKGFTSSKALCGHMACHFEREKRVSCSQFFQVKMSVKSSVISHGLV</sequence>
<dbReference type="Gramene" id="Bo3g017840.1">
    <property type="protein sequence ID" value="Bo3g017840.1"/>
    <property type="gene ID" value="Bo3g017840"/>
</dbReference>
<dbReference type="HOGENOM" id="CLU_1268473_0_0_1"/>
<evidence type="ECO:0000313" key="3">
    <source>
        <dbReference type="Proteomes" id="UP000032141"/>
    </source>
</evidence>
<feature type="signal peptide" evidence="1">
    <location>
        <begin position="1"/>
        <end position="18"/>
    </location>
</feature>
<dbReference type="STRING" id="109376.A0A0D3B2K4"/>
<feature type="chain" id="PRO_5002272680" description="C2H2-type domain-containing protein" evidence="1">
    <location>
        <begin position="19"/>
        <end position="218"/>
    </location>
</feature>
<protein>
    <recommendedName>
        <fullName evidence="4">C2H2-type domain-containing protein</fullName>
    </recommendedName>
</protein>
<dbReference type="PROSITE" id="PS51257">
    <property type="entry name" value="PROKAR_LIPOPROTEIN"/>
    <property type="match status" value="1"/>
</dbReference>
<organism evidence="2 3">
    <name type="scientific">Brassica oleracea var. oleracea</name>
    <dbReference type="NCBI Taxonomy" id="109376"/>
    <lineage>
        <taxon>Eukaryota</taxon>
        <taxon>Viridiplantae</taxon>
        <taxon>Streptophyta</taxon>
        <taxon>Embryophyta</taxon>
        <taxon>Tracheophyta</taxon>
        <taxon>Spermatophyta</taxon>
        <taxon>Magnoliopsida</taxon>
        <taxon>eudicotyledons</taxon>
        <taxon>Gunneridae</taxon>
        <taxon>Pentapetalae</taxon>
        <taxon>rosids</taxon>
        <taxon>malvids</taxon>
        <taxon>Brassicales</taxon>
        <taxon>Brassicaceae</taxon>
        <taxon>Brassiceae</taxon>
        <taxon>Brassica</taxon>
    </lineage>
</organism>
<dbReference type="Proteomes" id="UP000032141">
    <property type="component" value="Chromosome C3"/>
</dbReference>
<reference evidence="2" key="2">
    <citation type="submission" date="2015-03" db="UniProtKB">
        <authorList>
            <consortium name="EnsemblPlants"/>
        </authorList>
    </citation>
    <scope>IDENTIFICATION</scope>
</reference>
<dbReference type="EnsemblPlants" id="Bo3g017840.1">
    <property type="protein sequence ID" value="Bo3g017840.1"/>
    <property type="gene ID" value="Bo3g017840"/>
</dbReference>
<keyword evidence="3" id="KW-1185">Reference proteome</keyword>
<keyword evidence="1" id="KW-0732">Signal</keyword>
<proteinExistence type="predicted"/>
<evidence type="ECO:0000313" key="2">
    <source>
        <dbReference type="EnsemblPlants" id="Bo3g017840.1"/>
    </source>
</evidence>
<name>A0A0D3B2K4_BRAOL</name>
<dbReference type="OMA" id="RLRWIVF"/>
<evidence type="ECO:0008006" key="4">
    <source>
        <dbReference type="Google" id="ProtNLM"/>
    </source>
</evidence>
<dbReference type="AlphaFoldDB" id="A0A0D3B2K4"/>
<accession>A0A0D3B2K4</accession>
<evidence type="ECO:0000256" key="1">
    <source>
        <dbReference type="SAM" id="SignalP"/>
    </source>
</evidence>
<reference evidence="2 3" key="1">
    <citation type="journal article" date="2014" name="Genome Biol.">
        <title>Transcriptome and methylome profiling reveals relics of genome dominance in the mesopolyploid Brassica oleracea.</title>
        <authorList>
            <person name="Parkin I.A."/>
            <person name="Koh C."/>
            <person name="Tang H."/>
            <person name="Robinson S.J."/>
            <person name="Kagale S."/>
            <person name="Clarke W.E."/>
            <person name="Town C.D."/>
            <person name="Nixon J."/>
            <person name="Krishnakumar V."/>
            <person name="Bidwell S.L."/>
            <person name="Denoeud F."/>
            <person name="Belcram H."/>
            <person name="Links M.G."/>
            <person name="Just J."/>
            <person name="Clarke C."/>
            <person name="Bender T."/>
            <person name="Huebert T."/>
            <person name="Mason A.S."/>
            <person name="Pires J.C."/>
            <person name="Barker G."/>
            <person name="Moore J."/>
            <person name="Walley P.G."/>
            <person name="Manoli S."/>
            <person name="Batley J."/>
            <person name="Edwards D."/>
            <person name="Nelson M.N."/>
            <person name="Wang X."/>
            <person name="Paterson A.H."/>
            <person name="King G."/>
            <person name="Bancroft I."/>
            <person name="Chalhoub B."/>
            <person name="Sharpe A.G."/>
        </authorList>
    </citation>
    <scope>NUCLEOTIDE SEQUENCE</scope>
    <source>
        <strain evidence="2 3">cv. TO1000</strain>
    </source>
</reference>